<sequence>MSTAKIKHTEDAGVAQCSKASSILVRTYHQGEETQVHRVLPSTPEVSGNPADLVARALYGRVKKDYKPVSEIRKGLPVSSVLNLARSLQTTENYLLPIIGISDRTLQRRRKEKKLLDPVESDRLYRLAKVYARAHEVFEDEEVALDWLKSGNRALGDVPLMLLDTEAGTDMVERVLTRIEHGVYS</sequence>
<evidence type="ECO:0000259" key="2">
    <source>
        <dbReference type="Pfam" id="PF20432"/>
    </source>
</evidence>
<organism evidence="3 4">
    <name type="scientific">Ectothiorhodospira marina</name>
    <dbReference type="NCBI Taxonomy" id="1396821"/>
    <lineage>
        <taxon>Bacteria</taxon>
        <taxon>Pseudomonadati</taxon>
        <taxon>Pseudomonadota</taxon>
        <taxon>Gammaproteobacteria</taxon>
        <taxon>Chromatiales</taxon>
        <taxon>Ectothiorhodospiraceae</taxon>
        <taxon>Ectothiorhodospira</taxon>
    </lineage>
</organism>
<name>A0A1H7FWL3_9GAMM</name>
<gene>
    <name evidence="3" type="ORF">SAMN05444515_101325</name>
</gene>
<evidence type="ECO:0000313" key="3">
    <source>
        <dbReference type="EMBL" id="SEK28872.1"/>
    </source>
</evidence>
<dbReference type="EMBL" id="FOAA01000001">
    <property type="protein sequence ID" value="SEK28872.1"/>
    <property type="molecule type" value="Genomic_DNA"/>
</dbReference>
<dbReference type="RefSeq" id="WP_090249988.1">
    <property type="nucleotide sequence ID" value="NZ_FOAA01000001.1"/>
</dbReference>
<dbReference type="InterPro" id="IPR011979">
    <property type="entry name" value="Antitox_Xre"/>
</dbReference>
<dbReference type="OrthoDB" id="5797199at2"/>
<dbReference type="AlphaFoldDB" id="A0A1H7FWL3"/>
<dbReference type="Pfam" id="PF09722">
    <property type="entry name" value="Xre_MbcA_ParS_C"/>
    <property type="match status" value="1"/>
</dbReference>
<dbReference type="STRING" id="1396821.SAMN05444515_101325"/>
<dbReference type="Pfam" id="PF20432">
    <property type="entry name" value="Xre-like-HTH"/>
    <property type="match status" value="1"/>
</dbReference>
<dbReference type="NCBIfam" id="TIGR02293">
    <property type="entry name" value="TAS_TIGR02293"/>
    <property type="match status" value="1"/>
</dbReference>
<dbReference type="GO" id="GO:0003677">
    <property type="term" value="F:DNA binding"/>
    <property type="evidence" value="ECO:0007669"/>
    <property type="project" value="InterPro"/>
</dbReference>
<reference evidence="4" key="1">
    <citation type="submission" date="2016-10" db="EMBL/GenBank/DDBJ databases">
        <authorList>
            <person name="Varghese N."/>
            <person name="Submissions S."/>
        </authorList>
    </citation>
    <scope>NUCLEOTIDE SEQUENCE [LARGE SCALE GENOMIC DNA]</scope>
    <source>
        <strain evidence="4">DSM 241</strain>
    </source>
</reference>
<dbReference type="Proteomes" id="UP000199256">
    <property type="component" value="Unassembled WGS sequence"/>
</dbReference>
<feature type="domain" description="Antitoxin Xre/MbcA/ParS-like toxin-binding" evidence="1">
    <location>
        <begin position="134"/>
        <end position="182"/>
    </location>
</feature>
<feature type="domain" description="Antitoxin Xre-like helix-turn-helix" evidence="2">
    <location>
        <begin position="69"/>
        <end position="129"/>
    </location>
</feature>
<keyword evidence="4" id="KW-1185">Reference proteome</keyword>
<evidence type="ECO:0000259" key="1">
    <source>
        <dbReference type="Pfam" id="PF09722"/>
    </source>
</evidence>
<dbReference type="InterPro" id="IPR046847">
    <property type="entry name" value="Xre-like_HTH"/>
</dbReference>
<evidence type="ECO:0000313" key="4">
    <source>
        <dbReference type="Proteomes" id="UP000199256"/>
    </source>
</evidence>
<accession>A0A1H7FWL3</accession>
<proteinExistence type="predicted"/>
<dbReference type="InterPro" id="IPR024467">
    <property type="entry name" value="Xre/MbcA/ParS-like_toxin-bd"/>
</dbReference>
<protein>
    <submittedName>
        <fullName evidence="3">Putative toxin-antitoxin system antitoxin component, TIGR02293 family</fullName>
    </submittedName>
</protein>